<keyword evidence="3" id="KW-0479">Metal-binding</keyword>
<evidence type="ECO:0000256" key="4">
    <source>
        <dbReference type="ARBA" id="ARBA00023004"/>
    </source>
</evidence>
<evidence type="ECO:0000256" key="3">
    <source>
        <dbReference type="ARBA" id="ARBA00022723"/>
    </source>
</evidence>
<dbReference type="SFLD" id="SFLDS00029">
    <property type="entry name" value="Radical_SAM"/>
    <property type="match status" value="1"/>
</dbReference>
<reference evidence="7 8" key="1">
    <citation type="journal article" date="2019" name="ACS Chem. Biol.">
        <title>Identification and Mobilization of a Cryptic Antibiotic Biosynthesis Gene Locus from a Human-Pathogenic Nocardia Isolate.</title>
        <authorList>
            <person name="Herisse M."/>
            <person name="Ishida K."/>
            <person name="Porter J.L."/>
            <person name="Howden B."/>
            <person name="Hertweck C."/>
            <person name="Stinear T.P."/>
            <person name="Pidot S.J."/>
        </authorList>
    </citation>
    <scope>NUCLEOTIDE SEQUENCE [LARGE SCALE GENOMIC DNA]</scope>
    <source>
        <strain evidence="7 8">AUSMDU00012715</strain>
    </source>
</reference>
<dbReference type="GO" id="GO:0046872">
    <property type="term" value="F:metal ion binding"/>
    <property type="evidence" value="ECO:0007669"/>
    <property type="project" value="UniProtKB-KW"/>
</dbReference>
<dbReference type="SUPFAM" id="SSF102114">
    <property type="entry name" value="Radical SAM enzymes"/>
    <property type="match status" value="1"/>
</dbReference>
<dbReference type="GO" id="GO:0003824">
    <property type="term" value="F:catalytic activity"/>
    <property type="evidence" value="ECO:0007669"/>
    <property type="project" value="InterPro"/>
</dbReference>
<accession>A0A6G9Z995</accession>
<dbReference type="GO" id="GO:0051539">
    <property type="term" value="F:4 iron, 4 sulfur cluster binding"/>
    <property type="evidence" value="ECO:0007669"/>
    <property type="project" value="UniProtKB-KW"/>
</dbReference>
<evidence type="ECO:0000256" key="5">
    <source>
        <dbReference type="ARBA" id="ARBA00023014"/>
    </source>
</evidence>
<evidence type="ECO:0000256" key="1">
    <source>
        <dbReference type="ARBA" id="ARBA00022485"/>
    </source>
</evidence>
<protein>
    <submittedName>
        <fullName evidence="7">Radical SAM protein</fullName>
    </submittedName>
</protein>
<dbReference type="EMBL" id="CP046173">
    <property type="protein sequence ID" value="QIS22179.1"/>
    <property type="molecule type" value="Genomic_DNA"/>
</dbReference>
<dbReference type="Proteomes" id="UP000500953">
    <property type="component" value="Chromosome"/>
</dbReference>
<dbReference type="PANTHER" id="PTHR42836">
    <property type="entry name" value="7-CARBOXY-7-DEAZAGUANINE SYNTHASE"/>
    <property type="match status" value="1"/>
</dbReference>
<keyword evidence="5" id="KW-0411">Iron-sulfur</keyword>
<organism evidence="7 8">
    <name type="scientific">Nocardia terpenica</name>
    <dbReference type="NCBI Taxonomy" id="455432"/>
    <lineage>
        <taxon>Bacteria</taxon>
        <taxon>Bacillati</taxon>
        <taxon>Actinomycetota</taxon>
        <taxon>Actinomycetes</taxon>
        <taxon>Mycobacteriales</taxon>
        <taxon>Nocardiaceae</taxon>
        <taxon>Nocardia</taxon>
    </lineage>
</organism>
<dbReference type="RefSeq" id="WP_167489620.1">
    <property type="nucleotide sequence ID" value="NZ_CP046173.1"/>
</dbReference>
<keyword evidence="2" id="KW-0949">S-adenosyl-L-methionine</keyword>
<dbReference type="PANTHER" id="PTHR42836:SF1">
    <property type="entry name" value="7-CARBOXY-7-DEAZAGUANINE SYNTHASE"/>
    <property type="match status" value="1"/>
</dbReference>
<dbReference type="Gene3D" id="3.20.20.70">
    <property type="entry name" value="Aldolase class I"/>
    <property type="match status" value="1"/>
</dbReference>
<evidence type="ECO:0000313" key="7">
    <source>
        <dbReference type="EMBL" id="QIS22179.1"/>
    </source>
</evidence>
<proteinExistence type="predicted"/>
<evidence type="ECO:0000313" key="8">
    <source>
        <dbReference type="Proteomes" id="UP000500953"/>
    </source>
</evidence>
<keyword evidence="4" id="KW-0408">Iron</keyword>
<dbReference type="InterPro" id="IPR013785">
    <property type="entry name" value="Aldolase_TIM"/>
</dbReference>
<evidence type="ECO:0000259" key="6">
    <source>
        <dbReference type="Pfam" id="PF04055"/>
    </source>
</evidence>
<keyword evidence="1" id="KW-0004">4Fe-4S</keyword>
<dbReference type="InterPro" id="IPR007197">
    <property type="entry name" value="rSAM"/>
</dbReference>
<dbReference type="InterPro" id="IPR058240">
    <property type="entry name" value="rSAM_sf"/>
</dbReference>
<evidence type="ECO:0000256" key="2">
    <source>
        <dbReference type="ARBA" id="ARBA00022691"/>
    </source>
</evidence>
<dbReference type="Pfam" id="PF04055">
    <property type="entry name" value="Radical_SAM"/>
    <property type="match status" value="1"/>
</dbReference>
<feature type="domain" description="Radical SAM core" evidence="6">
    <location>
        <begin position="40"/>
        <end position="131"/>
    </location>
</feature>
<dbReference type="AlphaFoldDB" id="A0A6G9Z995"/>
<sequence>MPIPDPVARSGAQTVLLAEQFESVQGEGPWTGQRCAFVRFSRCNLTCSWCDEKHTWDWCRYRPGEVSRRVPVHDVAAWVRECEVDLLVITSGEPMIQQAAMIALADEVGTAVRVQVETNGTQIPCRELVERVDLWVVSPKLSSSGWNSVAGSSHRRWMRCAVPVARCSSS</sequence>
<name>A0A6G9Z995_9NOCA</name>
<gene>
    <name evidence="7" type="ORF">F6W96_31395</name>
</gene>